<keyword evidence="3 6" id="KW-0812">Transmembrane</keyword>
<dbReference type="NCBIfam" id="TIGR00797">
    <property type="entry name" value="matE"/>
    <property type="match status" value="1"/>
</dbReference>
<feature type="region of interest" description="Disordered" evidence="7">
    <location>
        <begin position="507"/>
        <end position="552"/>
    </location>
</feature>
<reference evidence="8" key="2">
    <citation type="submission" date="2025-08" db="UniProtKB">
        <authorList>
            <consortium name="Ensembl"/>
        </authorList>
    </citation>
    <scope>IDENTIFICATION</scope>
</reference>
<dbReference type="OrthoDB" id="2126698at2759"/>
<name>A0A3P8VIV6_CYNSE</name>
<dbReference type="KEGG" id="csem:103395130"/>
<dbReference type="Proteomes" id="UP000265120">
    <property type="component" value="Chromosome 19"/>
</dbReference>
<dbReference type="CTD" id="55244"/>
<feature type="transmembrane region" description="Helical" evidence="6">
    <location>
        <begin position="183"/>
        <end position="207"/>
    </location>
</feature>
<dbReference type="GO" id="GO:0016020">
    <property type="term" value="C:membrane"/>
    <property type="evidence" value="ECO:0007669"/>
    <property type="project" value="UniProtKB-SubCell"/>
</dbReference>
<accession>A0A3P8VIV6</accession>
<comment type="similarity">
    <text evidence="2 6">Belongs to the multi antimicrobial extrusion (MATE) (TC 2.A.66.1) family.</text>
</comment>
<dbReference type="GO" id="GO:1990961">
    <property type="term" value="P:xenobiotic detoxification by transmembrane export across the plasma membrane"/>
    <property type="evidence" value="ECO:0007669"/>
    <property type="project" value="InterPro"/>
</dbReference>
<feature type="transmembrane region" description="Helical" evidence="6">
    <location>
        <begin position="414"/>
        <end position="431"/>
    </location>
</feature>
<evidence type="ECO:0000256" key="3">
    <source>
        <dbReference type="ARBA" id="ARBA00022692"/>
    </source>
</evidence>
<dbReference type="Ensembl" id="ENSCSET00000015392.1">
    <property type="protein sequence ID" value="ENSCSEP00000015208.1"/>
    <property type="gene ID" value="ENSCSEG00000009778.1"/>
</dbReference>
<feature type="transmembrane region" description="Helical" evidence="6">
    <location>
        <begin position="338"/>
        <end position="361"/>
    </location>
</feature>
<evidence type="ECO:0000256" key="1">
    <source>
        <dbReference type="ARBA" id="ARBA00004141"/>
    </source>
</evidence>
<evidence type="ECO:0000313" key="8">
    <source>
        <dbReference type="Ensembl" id="ENSCSEP00000015208.1"/>
    </source>
</evidence>
<reference evidence="8 9" key="1">
    <citation type="journal article" date="2014" name="Nat. Genet.">
        <title>Whole-genome sequence of a flatfish provides insights into ZW sex chromosome evolution and adaptation to a benthic lifestyle.</title>
        <authorList>
            <person name="Chen S."/>
            <person name="Zhang G."/>
            <person name="Shao C."/>
            <person name="Huang Q."/>
            <person name="Liu G."/>
            <person name="Zhang P."/>
            <person name="Song W."/>
            <person name="An N."/>
            <person name="Chalopin D."/>
            <person name="Volff J.N."/>
            <person name="Hong Y."/>
            <person name="Li Q."/>
            <person name="Sha Z."/>
            <person name="Zhou H."/>
            <person name="Xie M."/>
            <person name="Yu Q."/>
            <person name="Liu Y."/>
            <person name="Xiang H."/>
            <person name="Wang N."/>
            <person name="Wu K."/>
            <person name="Yang C."/>
            <person name="Zhou Q."/>
            <person name="Liao X."/>
            <person name="Yang L."/>
            <person name="Hu Q."/>
            <person name="Zhang J."/>
            <person name="Meng L."/>
            <person name="Jin L."/>
            <person name="Tian Y."/>
            <person name="Lian J."/>
            <person name="Yang J."/>
            <person name="Miao G."/>
            <person name="Liu S."/>
            <person name="Liang Z."/>
            <person name="Yan F."/>
            <person name="Li Y."/>
            <person name="Sun B."/>
            <person name="Zhang H."/>
            <person name="Zhang J."/>
            <person name="Zhu Y."/>
            <person name="Du M."/>
            <person name="Zhao Y."/>
            <person name="Schartl M."/>
            <person name="Tang Q."/>
            <person name="Wang J."/>
        </authorList>
    </citation>
    <scope>NUCLEOTIDE SEQUENCE</scope>
</reference>
<evidence type="ECO:0000256" key="2">
    <source>
        <dbReference type="ARBA" id="ARBA00010199"/>
    </source>
</evidence>
<feature type="transmembrane region" description="Helical" evidence="6">
    <location>
        <begin position="256"/>
        <end position="277"/>
    </location>
</feature>
<dbReference type="InterPro" id="IPR002528">
    <property type="entry name" value="MATE_fam"/>
</dbReference>
<feature type="compositionally biased region" description="Polar residues" evidence="7">
    <location>
        <begin position="519"/>
        <end position="535"/>
    </location>
</feature>
<dbReference type="Pfam" id="PF01554">
    <property type="entry name" value="MatE"/>
    <property type="match status" value="2"/>
</dbReference>
<feature type="transmembrane region" description="Helical" evidence="6">
    <location>
        <begin position="80"/>
        <end position="100"/>
    </location>
</feature>
<dbReference type="RefSeq" id="XP_008330947.1">
    <property type="nucleotide sequence ID" value="XM_008332725.3"/>
</dbReference>
<feature type="transmembrane region" description="Helical" evidence="6">
    <location>
        <begin position="153"/>
        <end position="171"/>
    </location>
</feature>
<evidence type="ECO:0000256" key="4">
    <source>
        <dbReference type="ARBA" id="ARBA00022989"/>
    </source>
</evidence>
<feature type="transmembrane region" description="Helical" evidence="6">
    <location>
        <begin position="381"/>
        <end position="402"/>
    </location>
</feature>
<feature type="transmembrane region" description="Helical" evidence="6">
    <location>
        <begin position="437"/>
        <end position="462"/>
    </location>
</feature>
<keyword evidence="4 6" id="KW-1133">Transmembrane helix</keyword>
<evidence type="ECO:0000313" key="9">
    <source>
        <dbReference type="Proteomes" id="UP000265120"/>
    </source>
</evidence>
<feature type="transmembrane region" description="Helical" evidence="6">
    <location>
        <begin position="568"/>
        <end position="587"/>
    </location>
</feature>
<organism evidence="8 9">
    <name type="scientific">Cynoglossus semilaevis</name>
    <name type="common">Tongue sole</name>
    <dbReference type="NCBI Taxonomy" id="244447"/>
    <lineage>
        <taxon>Eukaryota</taxon>
        <taxon>Metazoa</taxon>
        <taxon>Chordata</taxon>
        <taxon>Craniata</taxon>
        <taxon>Vertebrata</taxon>
        <taxon>Euteleostomi</taxon>
        <taxon>Actinopterygii</taxon>
        <taxon>Neopterygii</taxon>
        <taxon>Teleostei</taxon>
        <taxon>Neoteleostei</taxon>
        <taxon>Acanthomorphata</taxon>
        <taxon>Carangaria</taxon>
        <taxon>Pleuronectiformes</taxon>
        <taxon>Pleuronectoidei</taxon>
        <taxon>Cynoglossidae</taxon>
        <taxon>Cynoglossinae</taxon>
        <taxon>Cynoglossus</taxon>
    </lineage>
</organism>
<evidence type="ECO:0000256" key="7">
    <source>
        <dbReference type="SAM" id="MobiDB-lite"/>
    </source>
</evidence>
<dbReference type="STRING" id="244447.ENSCSEP00000015208"/>
<dbReference type="GeneTree" id="ENSGT00940000163922"/>
<feature type="transmembrane region" description="Helical" evidence="6">
    <location>
        <begin position="304"/>
        <end position="326"/>
    </location>
</feature>
<keyword evidence="9" id="KW-1185">Reference proteome</keyword>
<reference evidence="8" key="3">
    <citation type="submission" date="2025-09" db="UniProtKB">
        <authorList>
            <consortium name="Ensembl"/>
        </authorList>
    </citation>
    <scope>IDENTIFICATION</scope>
</reference>
<comment type="subcellular location">
    <subcellularLocation>
        <location evidence="1">Membrane</location>
        <topology evidence="1">Multi-pass membrane protein</topology>
    </subcellularLocation>
</comment>
<evidence type="ECO:0000256" key="5">
    <source>
        <dbReference type="ARBA" id="ARBA00023136"/>
    </source>
</evidence>
<dbReference type="GO" id="GO:0015297">
    <property type="term" value="F:antiporter activity"/>
    <property type="evidence" value="ECO:0007669"/>
    <property type="project" value="InterPro"/>
</dbReference>
<dbReference type="PANTHER" id="PTHR11206">
    <property type="entry name" value="MULTIDRUG RESISTANCE PROTEIN"/>
    <property type="match status" value="1"/>
</dbReference>
<dbReference type="InParanoid" id="A0A3P8VIV6"/>
<dbReference type="InterPro" id="IPR045069">
    <property type="entry name" value="MATE_euk"/>
</dbReference>
<feature type="transmembrane region" description="Helical" evidence="6">
    <location>
        <begin position="120"/>
        <end position="141"/>
    </location>
</feature>
<protein>
    <recommendedName>
        <fullName evidence="6">Multidrug and toxin extrusion protein</fullName>
    </recommendedName>
</protein>
<dbReference type="GeneID" id="103395130"/>
<evidence type="ECO:0000256" key="6">
    <source>
        <dbReference type="RuleBase" id="RU004914"/>
    </source>
</evidence>
<feature type="transmembrane region" description="Helical" evidence="6">
    <location>
        <begin position="50"/>
        <end position="74"/>
    </location>
</feature>
<proteinExistence type="inferred from homology"/>
<dbReference type="CDD" id="cd13132">
    <property type="entry name" value="MATE_eukaryotic"/>
    <property type="match status" value="1"/>
</dbReference>
<sequence length="622" mass="67141">MAGADRDEAEAKVSSKMCPTAFVRRWLPLAYREELHQVLKLTGPLLLSRILNILLPTVITIFCGHIGNAALAGYALGSAFINVTTAATGFGLSVASDTLISQTYGNKNMKRVGVILQRSIIILLLFCLPCWAVLINSYQLLILLHQEEEVARIAQLYLLVFLPAVPAMYLHQLQVSYLQNQGIILPQMYTSVAANIINAGVNYVLIISLKMGILGSAIANSLSQIIICLLLFGYIRWKKLHEPTWAGWSIDSLREWGSYMKLALPSLFMVCLEWWIWDGSSFLSGLLGESALAAQHILDEIGTIVYMIPLGVNAAVCVRVGNALGAGNSARALVTTKVSLVLSGTLGVLQGIIIVSCKSVLGYIFTSDTNIVQIVSQCLNVYLFIQFFDAVLCVCTGILVGCGMQKIAAVSNLVGYYCVGMPVGIALMFPAKLGLLGLWLGLLTCVMVQTGLFLTIIYTLNWNKVSQKAQKRAGKKVLSVVKSALVTDQNEVLVSDVSDGFGTVRLEDGTVSEGDGYSPVTTQDQGLKPGHNTNVGLGEKNPDQSKSASTTKPQQLLSVTQLFLRRGLTALVLVLALTVGVAFHIAFPVPEFSAQASANSTMNWLNVSAPTMLPLLDTTLHL</sequence>
<keyword evidence="5 6" id="KW-0472">Membrane</keyword>
<dbReference type="AlphaFoldDB" id="A0A3P8VIV6"/>
<dbReference type="GO" id="GO:0042910">
    <property type="term" value="F:xenobiotic transmembrane transporter activity"/>
    <property type="evidence" value="ECO:0007669"/>
    <property type="project" value="InterPro"/>
</dbReference>
<feature type="transmembrane region" description="Helical" evidence="6">
    <location>
        <begin position="213"/>
        <end position="235"/>
    </location>
</feature>